<dbReference type="InterPro" id="IPR036063">
    <property type="entry name" value="Smr_dom_sf"/>
</dbReference>
<evidence type="ECO:0000313" key="4">
    <source>
        <dbReference type="Proteomes" id="UP001419910"/>
    </source>
</evidence>
<dbReference type="RefSeq" id="WP_343889748.1">
    <property type="nucleotide sequence ID" value="NZ_BAAAEH010000023.1"/>
</dbReference>
<evidence type="ECO:0000256" key="1">
    <source>
        <dbReference type="SAM" id="MobiDB-lite"/>
    </source>
</evidence>
<organism evidence="3 4">
    <name type="scientific">Sphingomonas oligophenolica</name>
    <dbReference type="NCBI Taxonomy" id="301154"/>
    <lineage>
        <taxon>Bacteria</taxon>
        <taxon>Pseudomonadati</taxon>
        <taxon>Pseudomonadota</taxon>
        <taxon>Alphaproteobacteria</taxon>
        <taxon>Sphingomonadales</taxon>
        <taxon>Sphingomonadaceae</taxon>
        <taxon>Sphingomonas</taxon>
    </lineage>
</organism>
<dbReference type="PANTHER" id="PTHR35562:SF2">
    <property type="entry name" value="DNA ENDONUCLEASE SMRA-RELATED"/>
    <property type="match status" value="1"/>
</dbReference>
<keyword evidence="4" id="KW-1185">Reference proteome</keyword>
<feature type="domain" description="Smr" evidence="2">
    <location>
        <begin position="102"/>
        <end position="190"/>
    </location>
</feature>
<dbReference type="Proteomes" id="UP001419910">
    <property type="component" value="Unassembled WGS sequence"/>
</dbReference>
<name>A0ABU9Y9K5_9SPHN</name>
<evidence type="ECO:0000313" key="3">
    <source>
        <dbReference type="EMBL" id="MEN2792489.1"/>
    </source>
</evidence>
<sequence length="198" mass="20801">MAGRSLTPDESALWARVMASVRPIRARARSAAPVVTRTAAAVRAEPMALRPSPPAPPARKVVAMPAQPRPIAAPARPKPGTTLDGSWDKQLSRGLVSPDRSIDLHGHNLGSAHALLDSALEQAVRDGDRVILLVTGKPPLPSSARPHARGAIRAAVGDWLAGSRHAGAIAAVRGAHPRHGGAGALYIILRRPRDQRKS</sequence>
<feature type="region of interest" description="Disordered" evidence="1">
    <location>
        <begin position="69"/>
        <end position="88"/>
    </location>
</feature>
<comment type="caution">
    <text evidence="3">The sequence shown here is derived from an EMBL/GenBank/DDBJ whole genome shotgun (WGS) entry which is preliminary data.</text>
</comment>
<feature type="compositionally biased region" description="Low complexity" evidence="1">
    <location>
        <begin position="69"/>
        <end position="79"/>
    </location>
</feature>
<dbReference type="SUPFAM" id="SSF160443">
    <property type="entry name" value="SMR domain-like"/>
    <property type="match status" value="1"/>
</dbReference>
<evidence type="ECO:0000259" key="2">
    <source>
        <dbReference type="PROSITE" id="PS50828"/>
    </source>
</evidence>
<proteinExistence type="predicted"/>
<dbReference type="Pfam" id="PF01713">
    <property type="entry name" value="Smr"/>
    <property type="match status" value="1"/>
</dbReference>
<protein>
    <submittedName>
        <fullName evidence="3">Smr/MutS family protein</fullName>
    </submittedName>
</protein>
<accession>A0ABU9Y9K5</accession>
<dbReference type="InterPro" id="IPR002625">
    <property type="entry name" value="Smr_dom"/>
</dbReference>
<dbReference type="EMBL" id="JBDIME010000029">
    <property type="protein sequence ID" value="MEN2792489.1"/>
    <property type="molecule type" value="Genomic_DNA"/>
</dbReference>
<reference evidence="3 4" key="1">
    <citation type="submission" date="2024-05" db="EMBL/GenBank/DDBJ databases">
        <authorList>
            <person name="Liu Q."/>
            <person name="Xin Y.-H."/>
        </authorList>
    </citation>
    <scope>NUCLEOTIDE SEQUENCE [LARGE SCALE GENOMIC DNA]</scope>
    <source>
        <strain evidence="3 4">CGMCC 1.10181</strain>
    </source>
</reference>
<dbReference type="Gene3D" id="3.30.1370.110">
    <property type="match status" value="1"/>
</dbReference>
<dbReference type="PROSITE" id="PS50828">
    <property type="entry name" value="SMR"/>
    <property type="match status" value="1"/>
</dbReference>
<gene>
    <name evidence="3" type="ORF">ABC974_22865</name>
</gene>
<dbReference type="PANTHER" id="PTHR35562">
    <property type="entry name" value="DNA ENDONUCLEASE SMRA-RELATED"/>
    <property type="match status" value="1"/>
</dbReference>